<dbReference type="InterPro" id="IPR001882">
    <property type="entry name" value="Biotin_BS"/>
</dbReference>
<name>A0A813KG55_POLGL</name>
<dbReference type="PROSITE" id="PS00188">
    <property type="entry name" value="BIOTIN"/>
    <property type="match status" value="1"/>
</dbReference>
<dbReference type="InterPro" id="IPR034733">
    <property type="entry name" value="AcCoA_carboxyl_beta"/>
</dbReference>
<dbReference type="InterPro" id="IPR011054">
    <property type="entry name" value="Rudment_hybrid_motif"/>
</dbReference>
<dbReference type="InterPro" id="IPR011053">
    <property type="entry name" value="Single_hybrid_motif"/>
</dbReference>
<dbReference type="UniPathway" id="UPA00655">
    <property type="reaction ID" value="UER00711"/>
</dbReference>
<feature type="domain" description="CoA carboxyltransferase N-terminal" evidence="14">
    <location>
        <begin position="649"/>
        <end position="923"/>
    </location>
</feature>
<evidence type="ECO:0000256" key="5">
    <source>
        <dbReference type="ARBA" id="ARBA00022741"/>
    </source>
</evidence>
<evidence type="ECO:0000256" key="6">
    <source>
        <dbReference type="ARBA" id="ARBA00022840"/>
    </source>
</evidence>
<dbReference type="SUPFAM" id="SSF52096">
    <property type="entry name" value="ClpP/crotonase"/>
    <property type="match status" value="2"/>
</dbReference>
<proteinExistence type="predicted"/>
<dbReference type="InterPro" id="IPR011761">
    <property type="entry name" value="ATP-grasp"/>
</dbReference>
<dbReference type="InterPro" id="IPR005479">
    <property type="entry name" value="CPAse_ATP-bd"/>
</dbReference>
<dbReference type="FunFam" id="3.40.50.20:FF:000010">
    <property type="entry name" value="Propionyl-CoA carboxylase subunit alpha"/>
    <property type="match status" value="1"/>
</dbReference>
<comment type="caution">
    <text evidence="16">The sequence shown here is derived from an EMBL/GenBank/DDBJ whole genome shotgun (WGS) entry which is preliminary data.</text>
</comment>
<dbReference type="PANTHER" id="PTHR18866:SF33">
    <property type="entry name" value="METHYLCROTONOYL-COA CARBOXYLASE SUBUNIT ALPHA, MITOCHONDRIAL-RELATED"/>
    <property type="match status" value="1"/>
</dbReference>
<dbReference type="Pfam" id="PF02786">
    <property type="entry name" value="CPSase_L_D2"/>
    <property type="match status" value="1"/>
</dbReference>
<dbReference type="GO" id="GO:0005524">
    <property type="term" value="F:ATP binding"/>
    <property type="evidence" value="ECO:0007669"/>
    <property type="project" value="UniProtKB-UniRule"/>
</dbReference>
<dbReference type="SUPFAM" id="SSF52440">
    <property type="entry name" value="PreATP-grasp domain"/>
    <property type="match status" value="1"/>
</dbReference>
<dbReference type="Proteomes" id="UP000626109">
    <property type="component" value="Unassembled WGS sequence"/>
</dbReference>
<evidence type="ECO:0000259" key="14">
    <source>
        <dbReference type="PROSITE" id="PS50980"/>
    </source>
</evidence>
<dbReference type="InterPro" id="IPR029045">
    <property type="entry name" value="ClpP/crotonase-like_dom_sf"/>
</dbReference>
<evidence type="ECO:0000256" key="7">
    <source>
        <dbReference type="ARBA" id="ARBA00023267"/>
    </source>
</evidence>
<keyword evidence="8" id="KW-0511">Multifunctional enzyme</keyword>
<protein>
    <recommendedName>
        <fullName evidence="3">acetyl-CoA carboxylase</fullName>
        <ecNumber evidence="3">6.4.1.2</ecNumber>
    </recommendedName>
</protein>
<evidence type="ECO:0000259" key="15">
    <source>
        <dbReference type="PROSITE" id="PS50989"/>
    </source>
</evidence>
<feature type="domain" description="Lipoyl-binding" evidence="11">
    <location>
        <begin position="547"/>
        <end position="626"/>
    </location>
</feature>
<feature type="domain" description="Biotin carboxylation" evidence="13">
    <location>
        <begin position="48"/>
        <end position="509"/>
    </location>
</feature>
<dbReference type="InterPro" id="IPR050856">
    <property type="entry name" value="Biotin_carboxylase_complex"/>
</dbReference>
<evidence type="ECO:0000313" key="16">
    <source>
        <dbReference type="EMBL" id="CAE8699116.1"/>
    </source>
</evidence>
<dbReference type="SMART" id="SM00878">
    <property type="entry name" value="Biotin_carb_C"/>
    <property type="match status" value="1"/>
</dbReference>
<keyword evidence="6 9" id="KW-0067">ATP-binding</keyword>
<comment type="cofactor">
    <cofactor evidence="1">
        <name>biotin</name>
        <dbReference type="ChEBI" id="CHEBI:57586"/>
    </cofactor>
</comment>
<sequence>MPWAGCCGSDAARRRTAVLSQQLCGSGHFREAPAALRTVAGTLRGVQVIRKLLVANRGEVAIRVFRAAQELGIFTVAVYSEEDKLALHPSCADEAWPLLASAGSSDSCGSYLDAASVLAVAAKCGADAVHPGYGFLSEDAGFARACEAAGLIFVGPRAETVELLGDKTTARRLAADCGVPVPAGANQACRSAEELRQTMGRLGIGFPVMVKAAHGGGGRGLREVFRDEDLDEAFQRSASEALAACSRGEVFFEELLPDARHLEVQVLGDDHGGLVHLFERDCSAQIRHQKVLEEAPARGLAAELRAELLAHALRLAKACGYRGAGTFEFLLSRGRLAFIEANPRLQVEHTVTEEAVGVDIVQAQLLIASGCTLSQIGLRQETVQVSAHAIQARVIMTVPGIIGAYREPSGRGVRVDSACFAGGEPTATFDPLLAKVVVSGPLFRRKDQDAEEDNGDSFELVRQRLLRALREFHVGGSIRTNLSWLCHLVAAEQFAHGEVSTSSLTGPTAAPGLEAEAAPSARAKLLDSSFDNNNHSSLRGASGQQLKPTSGTTPDGHFWIRSPLQGRVVSVDVAEGAVVSAGQQLVVVNAMKMEHVLSAPSAGRVRAVVTQAGASAAIGADLILMEEFAASGEQFQVASTENIDSNSPRVDLAEVLRRIRLTTDGGRSEHDKNFVKRLEDRHRRGQRSARENLEDLVDVDSFVEIGRLVVAAQRRRRDLEDLVRSTPADGLVAGFATINAGDFGDARARVAVVAYDYTVLAGTQGYYSHKKCDRMLELALEQRLPMVWFCEGGGGRPGDVDTFDVVGSGLTSALWTGLGRLSGLVPLVGLVSGRCFAGNAAALGCCDVVIAVEGSNIGMGGPAMIEGGGLGSVKPEEIGPLSVQLRNGVVDIAVSDEAAAVAAARRYLSYFQGSLPLQRQTGCSDQRLLRSAVPENRFRGYDMRPLIETLVDIGSWLELRSAFAIGVHTGLARIEGRPVGICANNPMHLGGALDADAALKASRFMELCDAFSLPLLFLCDTPGFMVGVESEDQASVRKMCRMFVVAASLTVPVVTIVTRKAYGLGAQAMFGGHSMGHKGLTVSWPTGEFGGMGLEGAVRLGFKKELESIPDPAEREQLFKTLTAGLLERGKALSTAALLEVDDVIDPADSRKLVLCSFAPEESQPRWHRKRPCIGTW</sequence>
<feature type="domain" description="CoA carboxyltransferase C-terminal" evidence="15">
    <location>
        <begin position="924"/>
        <end position="1161"/>
    </location>
</feature>
<dbReference type="PROSITE" id="PS50979">
    <property type="entry name" value="BC"/>
    <property type="match status" value="1"/>
</dbReference>
<dbReference type="GO" id="GO:0046872">
    <property type="term" value="F:metal ion binding"/>
    <property type="evidence" value="ECO:0007669"/>
    <property type="project" value="InterPro"/>
</dbReference>
<comment type="pathway">
    <text evidence="2">Lipid metabolism; malonyl-CoA biosynthesis; malonyl-CoA from acetyl-CoA: step 1/1.</text>
</comment>
<evidence type="ECO:0000259" key="13">
    <source>
        <dbReference type="PROSITE" id="PS50979"/>
    </source>
</evidence>
<dbReference type="PROSITE" id="PS50980">
    <property type="entry name" value="COA_CT_NTER"/>
    <property type="match status" value="1"/>
</dbReference>
<dbReference type="Pfam" id="PF02785">
    <property type="entry name" value="Biotin_carb_C"/>
    <property type="match status" value="1"/>
</dbReference>
<keyword evidence="7" id="KW-0092">Biotin</keyword>
<dbReference type="PROSITE" id="PS00866">
    <property type="entry name" value="CPSASE_1"/>
    <property type="match status" value="1"/>
</dbReference>
<evidence type="ECO:0000259" key="11">
    <source>
        <dbReference type="PROSITE" id="PS50968"/>
    </source>
</evidence>
<reference evidence="16" key="1">
    <citation type="submission" date="2021-02" db="EMBL/GenBank/DDBJ databases">
        <authorList>
            <person name="Dougan E. K."/>
            <person name="Rhodes N."/>
            <person name="Thang M."/>
            <person name="Chan C."/>
        </authorList>
    </citation>
    <scope>NUCLEOTIDE SEQUENCE</scope>
</reference>
<dbReference type="Gene3D" id="2.40.50.100">
    <property type="match status" value="1"/>
</dbReference>
<dbReference type="InterPro" id="IPR000089">
    <property type="entry name" value="Biotin_lipoyl"/>
</dbReference>
<dbReference type="AlphaFoldDB" id="A0A813KG55"/>
<organism evidence="16 17">
    <name type="scientific">Polarella glacialis</name>
    <name type="common">Dinoflagellate</name>
    <dbReference type="NCBI Taxonomy" id="89957"/>
    <lineage>
        <taxon>Eukaryota</taxon>
        <taxon>Sar</taxon>
        <taxon>Alveolata</taxon>
        <taxon>Dinophyceae</taxon>
        <taxon>Suessiales</taxon>
        <taxon>Suessiaceae</taxon>
        <taxon>Polarella</taxon>
    </lineage>
</organism>
<evidence type="ECO:0000256" key="10">
    <source>
        <dbReference type="SAM" id="MobiDB-lite"/>
    </source>
</evidence>
<keyword evidence="4" id="KW-0436">Ligase</keyword>
<dbReference type="PANTHER" id="PTHR18866">
    <property type="entry name" value="CARBOXYLASE:PYRUVATE/ACETYL-COA/PROPIONYL-COA CARBOXYLASE"/>
    <property type="match status" value="1"/>
</dbReference>
<dbReference type="PROSITE" id="PS00867">
    <property type="entry name" value="CPSASE_2"/>
    <property type="match status" value="1"/>
</dbReference>
<dbReference type="GO" id="GO:2001295">
    <property type="term" value="P:malonyl-CoA biosynthetic process"/>
    <property type="evidence" value="ECO:0007669"/>
    <property type="project" value="UniProtKB-UniPathway"/>
</dbReference>
<dbReference type="InterPro" id="IPR011764">
    <property type="entry name" value="Biotin_carboxylation_dom"/>
</dbReference>
<dbReference type="InterPro" id="IPR011762">
    <property type="entry name" value="COA_CT_N"/>
</dbReference>
<dbReference type="EC" id="6.4.1.2" evidence="3"/>
<keyword evidence="5 9" id="KW-0547">Nucleotide-binding</keyword>
<accession>A0A813KG55</accession>
<evidence type="ECO:0000256" key="4">
    <source>
        <dbReference type="ARBA" id="ARBA00022598"/>
    </source>
</evidence>
<evidence type="ECO:0000313" key="17">
    <source>
        <dbReference type="Proteomes" id="UP000626109"/>
    </source>
</evidence>
<dbReference type="GO" id="GO:0003989">
    <property type="term" value="F:acetyl-CoA carboxylase activity"/>
    <property type="evidence" value="ECO:0007669"/>
    <property type="project" value="UniProtKB-EC"/>
</dbReference>
<dbReference type="Pfam" id="PF00289">
    <property type="entry name" value="Biotin_carb_N"/>
    <property type="match status" value="1"/>
</dbReference>
<dbReference type="CDD" id="cd06850">
    <property type="entry name" value="biotinyl_domain"/>
    <property type="match status" value="1"/>
</dbReference>
<evidence type="ECO:0000256" key="1">
    <source>
        <dbReference type="ARBA" id="ARBA00001953"/>
    </source>
</evidence>
<dbReference type="EMBL" id="CAJNNW010029128">
    <property type="protein sequence ID" value="CAE8699116.1"/>
    <property type="molecule type" value="Genomic_DNA"/>
</dbReference>
<evidence type="ECO:0000256" key="3">
    <source>
        <dbReference type="ARBA" id="ARBA00013058"/>
    </source>
</evidence>
<dbReference type="PROSITE" id="PS50989">
    <property type="entry name" value="COA_CT_CTER"/>
    <property type="match status" value="1"/>
</dbReference>
<dbReference type="Gene3D" id="3.90.226.10">
    <property type="entry name" value="2-enoyl-CoA Hydratase, Chain A, domain 1"/>
    <property type="match status" value="2"/>
</dbReference>
<gene>
    <name evidence="16" type="ORF">PGLA2088_LOCUS31029</name>
</gene>
<dbReference type="SUPFAM" id="SSF51230">
    <property type="entry name" value="Single hybrid motif"/>
    <property type="match status" value="1"/>
</dbReference>
<dbReference type="InterPro" id="IPR011763">
    <property type="entry name" value="COA_CT_C"/>
</dbReference>
<evidence type="ECO:0000256" key="2">
    <source>
        <dbReference type="ARBA" id="ARBA00004956"/>
    </source>
</evidence>
<dbReference type="PROSITE" id="PS50975">
    <property type="entry name" value="ATP_GRASP"/>
    <property type="match status" value="1"/>
</dbReference>
<evidence type="ECO:0000256" key="9">
    <source>
        <dbReference type="PROSITE-ProRule" id="PRU00409"/>
    </source>
</evidence>
<dbReference type="PROSITE" id="PS50968">
    <property type="entry name" value="BIOTINYL_LIPOYL"/>
    <property type="match status" value="1"/>
</dbReference>
<dbReference type="Pfam" id="PF00364">
    <property type="entry name" value="Biotin_lipoyl"/>
    <property type="match status" value="1"/>
</dbReference>
<dbReference type="Gene3D" id="3.30.470.20">
    <property type="entry name" value="ATP-grasp fold, B domain"/>
    <property type="match status" value="1"/>
</dbReference>
<dbReference type="InterPro" id="IPR005482">
    <property type="entry name" value="Biotin_COase_C"/>
</dbReference>
<evidence type="ECO:0000259" key="12">
    <source>
        <dbReference type="PROSITE" id="PS50975"/>
    </source>
</evidence>
<feature type="region of interest" description="Disordered" evidence="10">
    <location>
        <begin position="534"/>
        <end position="554"/>
    </location>
</feature>
<dbReference type="SUPFAM" id="SSF56059">
    <property type="entry name" value="Glutathione synthetase ATP-binding domain-like"/>
    <property type="match status" value="1"/>
</dbReference>
<dbReference type="Pfam" id="PF01039">
    <property type="entry name" value="Carboxyl_trans"/>
    <property type="match status" value="1"/>
</dbReference>
<evidence type="ECO:0000256" key="8">
    <source>
        <dbReference type="ARBA" id="ARBA00023268"/>
    </source>
</evidence>
<feature type="compositionally biased region" description="Polar residues" evidence="10">
    <location>
        <begin position="534"/>
        <end position="553"/>
    </location>
</feature>
<dbReference type="InterPro" id="IPR016185">
    <property type="entry name" value="PreATP-grasp_dom_sf"/>
</dbReference>
<dbReference type="SUPFAM" id="SSF51246">
    <property type="entry name" value="Rudiment single hybrid motif"/>
    <property type="match status" value="1"/>
</dbReference>
<feature type="domain" description="ATP-grasp" evidence="12">
    <location>
        <begin position="171"/>
        <end position="369"/>
    </location>
</feature>
<dbReference type="InterPro" id="IPR005481">
    <property type="entry name" value="BC-like_N"/>
</dbReference>